<evidence type="ECO:0000256" key="4">
    <source>
        <dbReference type="ARBA" id="ARBA00022737"/>
    </source>
</evidence>
<organism evidence="7 8">
    <name type="scientific">Magallana gigas</name>
    <name type="common">Pacific oyster</name>
    <name type="synonym">Crassostrea gigas</name>
    <dbReference type="NCBI Taxonomy" id="29159"/>
    <lineage>
        <taxon>Eukaryota</taxon>
        <taxon>Metazoa</taxon>
        <taxon>Spiralia</taxon>
        <taxon>Lophotrochozoa</taxon>
        <taxon>Mollusca</taxon>
        <taxon>Bivalvia</taxon>
        <taxon>Autobranchia</taxon>
        <taxon>Pteriomorphia</taxon>
        <taxon>Ostreida</taxon>
        <taxon>Ostreoidea</taxon>
        <taxon>Ostreidae</taxon>
        <taxon>Magallana</taxon>
    </lineage>
</organism>
<evidence type="ECO:0000256" key="6">
    <source>
        <dbReference type="SAM" id="MobiDB-lite"/>
    </source>
</evidence>
<dbReference type="PANTHER" id="PTHR22906:SF43">
    <property type="entry name" value="PROPERDIN"/>
    <property type="match status" value="1"/>
</dbReference>
<dbReference type="Pfam" id="PF00090">
    <property type="entry name" value="TSP_1"/>
    <property type="match status" value="4"/>
</dbReference>
<accession>A0A8W8I786</accession>
<protein>
    <recommendedName>
        <fullName evidence="9">Hemicentin-1</fullName>
    </recommendedName>
</protein>
<dbReference type="InterPro" id="IPR000884">
    <property type="entry name" value="TSP1_rpt"/>
</dbReference>
<dbReference type="PROSITE" id="PS50092">
    <property type="entry name" value="TSP1"/>
    <property type="match status" value="3"/>
</dbReference>
<name>A0A8W8I786_MAGGI</name>
<keyword evidence="3" id="KW-0732">Signal</keyword>
<sequence>MNFVFFKVADLLAIKTDVDPWQSWGPCTASCGATGTRTRKLIDLWSTWHGSSHYSVSCGGGFRTRSRSCHHHHSCEGSLTRTESCNTQPCPVDGGWSSWQSTAQCSVTCGGGVIKRTRTCNYPPPANGGYQCQGKSLKSEHCNTNPCPVNGEWSSWQNPSQCTVTCGGGLRVRTRSCTNPTPANGGQLCVGLFFGSESCNTHPCPASLTTTTTTPPPTTKTTTKSATTTTKPTTIILQLPTTTITYLSPPTTTTTLPPPITTTPPQPTKTTTVTPPTSSTFTMPPQTTTKSTPTTTRKKFFTIRAVFK</sequence>
<evidence type="ECO:0000256" key="1">
    <source>
        <dbReference type="ARBA" id="ARBA00004613"/>
    </source>
</evidence>
<reference evidence="7" key="1">
    <citation type="submission" date="2022-08" db="UniProtKB">
        <authorList>
            <consortium name="EnsemblMetazoa"/>
        </authorList>
    </citation>
    <scope>IDENTIFICATION</scope>
    <source>
        <strain evidence="7">05x7-T-G4-1.051#20</strain>
    </source>
</reference>
<feature type="compositionally biased region" description="Low complexity" evidence="6">
    <location>
        <begin position="268"/>
        <end position="294"/>
    </location>
</feature>
<dbReference type="Gene3D" id="2.20.100.10">
    <property type="entry name" value="Thrombospondin type-1 (TSP1) repeat"/>
    <property type="match status" value="3"/>
</dbReference>
<evidence type="ECO:0000256" key="5">
    <source>
        <dbReference type="ARBA" id="ARBA00023157"/>
    </source>
</evidence>
<feature type="region of interest" description="Disordered" evidence="6">
    <location>
        <begin position="246"/>
        <end position="294"/>
    </location>
</feature>
<evidence type="ECO:0000256" key="2">
    <source>
        <dbReference type="ARBA" id="ARBA00022525"/>
    </source>
</evidence>
<keyword evidence="2" id="KW-0964">Secreted</keyword>
<dbReference type="SMART" id="SM00209">
    <property type="entry name" value="TSP1"/>
    <property type="match status" value="3"/>
</dbReference>
<dbReference type="FunFam" id="2.20.100.10:FF:000001">
    <property type="entry name" value="semaphorin-5A isoform X1"/>
    <property type="match status" value="1"/>
</dbReference>
<feature type="region of interest" description="Disordered" evidence="6">
    <location>
        <begin position="208"/>
        <end position="228"/>
    </location>
</feature>
<dbReference type="InterPro" id="IPR036383">
    <property type="entry name" value="TSP1_rpt_sf"/>
</dbReference>
<dbReference type="EnsemblMetazoa" id="G12685.1">
    <property type="protein sequence ID" value="G12685.1:cds"/>
    <property type="gene ID" value="G12685"/>
</dbReference>
<feature type="compositionally biased region" description="Pro residues" evidence="6">
    <location>
        <begin position="256"/>
        <end position="267"/>
    </location>
</feature>
<dbReference type="PANTHER" id="PTHR22906">
    <property type="entry name" value="PROPERDIN"/>
    <property type="match status" value="1"/>
</dbReference>
<keyword evidence="4" id="KW-0677">Repeat</keyword>
<dbReference type="FunFam" id="2.20.100.10:FF:000007">
    <property type="entry name" value="Thrombospondin 1"/>
    <property type="match status" value="1"/>
</dbReference>
<dbReference type="SUPFAM" id="SSF82895">
    <property type="entry name" value="TSP-1 type 1 repeat"/>
    <property type="match status" value="3"/>
</dbReference>
<evidence type="ECO:0000313" key="7">
    <source>
        <dbReference type="EnsemblMetazoa" id="G12685.1:cds"/>
    </source>
</evidence>
<dbReference type="AlphaFoldDB" id="A0A8W8I786"/>
<proteinExistence type="predicted"/>
<evidence type="ECO:0000313" key="8">
    <source>
        <dbReference type="Proteomes" id="UP000005408"/>
    </source>
</evidence>
<evidence type="ECO:0000256" key="3">
    <source>
        <dbReference type="ARBA" id="ARBA00022729"/>
    </source>
</evidence>
<keyword evidence="5" id="KW-1015">Disulfide bond</keyword>
<dbReference type="InterPro" id="IPR052065">
    <property type="entry name" value="Compl_asym_regulator"/>
</dbReference>
<keyword evidence="8" id="KW-1185">Reference proteome</keyword>
<comment type="subcellular location">
    <subcellularLocation>
        <location evidence="1">Secreted</location>
    </subcellularLocation>
</comment>
<dbReference type="Proteomes" id="UP000005408">
    <property type="component" value="Unassembled WGS sequence"/>
</dbReference>
<feature type="compositionally biased region" description="Low complexity" evidence="6">
    <location>
        <begin position="246"/>
        <end position="255"/>
    </location>
</feature>
<evidence type="ECO:0008006" key="9">
    <source>
        <dbReference type="Google" id="ProtNLM"/>
    </source>
</evidence>